<keyword evidence="1" id="KW-0479">Metal-binding</keyword>
<evidence type="ECO:0000313" key="5">
    <source>
        <dbReference type="EMBL" id="CAB4681741.1"/>
    </source>
</evidence>
<feature type="region of interest" description="Disordered" evidence="4">
    <location>
        <begin position="285"/>
        <end position="305"/>
    </location>
</feature>
<proteinExistence type="predicted"/>
<dbReference type="GO" id="GO:0046872">
    <property type="term" value="F:metal ion binding"/>
    <property type="evidence" value="ECO:0007669"/>
    <property type="project" value="UniProtKB-KW"/>
</dbReference>
<keyword evidence="3" id="KW-0408">Iron</keyword>
<keyword evidence="2" id="KW-0560">Oxidoreductase</keyword>
<evidence type="ECO:0000256" key="2">
    <source>
        <dbReference type="ARBA" id="ARBA00023002"/>
    </source>
</evidence>
<accession>A0A6J6N555</accession>
<dbReference type="GO" id="GO:0016491">
    <property type="term" value="F:oxidoreductase activity"/>
    <property type="evidence" value="ECO:0007669"/>
    <property type="project" value="UniProtKB-KW"/>
</dbReference>
<dbReference type="Gene3D" id="2.60.120.620">
    <property type="entry name" value="q2cbj1_9rhob like domain"/>
    <property type="match status" value="1"/>
</dbReference>
<protein>
    <submittedName>
        <fullName evidence="5">Unannotated protein</fullName>
    </submittedName>
</protein>
<dbReference type="PANTHER" id="PTHR20883">
    <property type="entry name" value="PHYTANOYL-COA DIOXYGENASE DOMAIN CONTAINING 1"/>
    <property type="match status" value="1"/>
</dbReference>
<dbReference type="InterPro" id="IPR008775">
    <property type="entry name" value="Phytyl_CoA_dOase-like"/>
</dbReference>
<dbReference type="PANTHER" id="PTHR20883:SF19">
    <property type="entry name" value="MULTIFUNCTIONAL DIOXYGENASE AUSE"/>
    <property type="match status" value="1"/>
</dbReference>
<evidence type="ECO:0000256" key="3">
    <source>
        <dbReference type="ARBA" id="ARBA00023004"/>
    </source>
</evidence>
<sequence length="305" mass="33117">MTSLQHVTHDAPIDTIVSSLHTDGAVIVDQLLSPDLVTRFRNDMELAASTFQAGTRSADSDVQNFWGSTTKRFTRLAHRSTAFVDILLHPTLLAVADALLLPSCSGYWMNTGQMMIIGPGEAAQGLHRDADNWRTMCRPDGFEVQVSCMFAITDFTEEVGATRVVPGSHSWPDYTAGPAQEATIAATMSAGSGMIYTGRALHGAGANVTTDQWRFGLHLSYVLGWLTPEEAGPLGVDWDTVKHLPERAQQLLGWRCYNTVPGDATRLWTVDYEDVPVGLEFESPSSYVPSSGGASLTRKSTNGRP</sequence>
<reference evidence="5" key="1">
    <citation type="submission" date="2020-05" db="EMBL/GenBank/DDBJ databases">
        <authorList>
            <person name="Chiriac C."/>
            <person name="Salcher M."/>
            <person name="Ghai R."/>
            <person name="Kavagutti S V."/>
        </authorList>
    </citation>
    <scope>NUCLEOTIDE SEQUENCE</scope>
</reference>
<evidence type="ECO:0000256" key="4">
    <source>
        <dbReference type="SAM" id="MobiDB-lite"/>
    </source>
</evidence>
<name>A0A6J6N555_9ZZZZ</name>
<dbReference type="AlphaFoldDB" id="A0A6J6N555"/>
<dbReference type="Pfam" id="PF05721">
    <property type="entry name" value="PhyH"/>
    <property type="match status" value="1"/>
</dbReference>
<dbReference type="SUPFAM" id="SSF51197">
    <property type="entry name" value="Clavaminate synthase-like"/>
    <property type="match status" value="1"/>
</dbReference>
<evidence type="ECO:0000256" key="1">
    <source>
        <dbReference type="ARBA" id="ARBA00022723"/>
    </source>
</evidence>
<organism evidence="5">
    <name type="scientific">freshwater metagenome</name>
    <dbReference type="NCBI Taxonomy" id="449393"/>
    <lineage>
        <taxon>unclassified sequences</taxon>
        <taxon>metagenomes</taxon>
        <taxon>ecological metagenomes</taxon>
    </lineage>
</organism>
<gene>
    <name evidence="5" type="ORF">UFOPK2366_00257</name>
</gene>
<dbReference type="EMBL" id="CAEZXM010000029">
    <property type="protein sequence ID" value="CAB4681741.1"/>
    <property type="molecule type" value="Genomic_DNA"/>
</dbReference>